<dbReference type="AlphaFoldDB" id="A0A0N5CE73"/>
<accession>A0A0N5CE73</accession>
<protein>
    <submittedName>
        <fullName evidence="2">Uncharacterized protein</fullName>
    </submittedName>
</protein>
<organism evidence="1 2">
    <name type="scientific">Strongyloides papillosus</name>
    <name type="common">Intestinal threadworm</name>
    <dbReference type="NCBI Taxonomy" id="174720"/>
    <lineage>
        <taxon>Eukaryota</taxon>
        <taxon>Metazoa</taxon>
        <taxon>Ecdysozoa</taxon>
        <taxon>Nematoda</taxon>
        <taxon>Chromadorea</taxon>
        <taxon>Rhabditida</taxon>
        <taxon>Tylenchina</taxon>
        <taxon>Panagrolaimomorpha</taxon>
        <taxon>Strongyloidoidea</taxon>
        <taxon>Strongyloididae</taxon>
        <taxon>Strongyloides</taxon>
    </lineage>
</organism>
<keyword evidence="1" id="KW-1185">Reference proteome</keyword>
<name>A0A0N5CE73_STREA</name>
<evidence type="ECO:0000313" key="1">
    <source>
        <dbReference type="Proteomes" id="UP000046392"/>
    </source>
</evidence>
<reference evidence="2" key="1">
    <citation type="submission" date="2017-02" db="UniProtKB">
        <authorList>
            <consortium name="WormBaseParasite"/>
        </authorList>
    </citation>
    <scope>IDENTIFICATION</scope>
</reference>
<dbReference type="WBParaSite" id="SPAL_0001616350.1">
    <property type="protein sequence ID" value="SPAL_0001616350.1"/>
    <property type="gene ID" value="SPAL_0001616350"/>
</dbReference>
<dbReference type="Proteomes" id="UP000046392">
    <property type="component" value="Unplaced"/>
</dbReference>
<evidence type="ECO:0000313" key="2">
    <source>
        <dbReference type="WBParaSite" id="SPAL_0001616350.1"/>
    </source>
</evidence>
<proteinExistence type="predicted"/>
<sequence>MDICAKLLTLITLAKFKKDTNKRITYHQISRLMMDQRKSNSAVLPTNILNVYQFFDYSTQSSQDFEMPIIESMEINNKEYVNDLITNKETFKSTVPEISCKRTMEHNFFKKIQYQLAMYQLKKEN</sequence>